<proteinExistence type="predicted"/>
<sequence length="43" mass="5291">MNYLFIMKRVFNWLLISLCTCFSEWKKKSLGDNHVQVVYFYPK</sequence>
<evidence type="ECO:0000313" key="2">
    <source>
        <dbReference type="Proteomes" id="UP000396835"/>
    </source>
</evidence>
<evidence type="ECO:0000313" key="1">
    <source>
        <dbReference type="EMBL" id="VFB13936.1"/>
    </source>
</evidence>
<dbReference type="EMBL" id="CAACYH010000004">
    <property type="protein sequence ID" value="VFB13936.1"/>
    <property type="molecule type" value="Genomic_DNA"/>
</dbReference>
<reference evidence="1 2" key="1">
    <citation type="submission" date="2019-02" db="EMBL/GenBank/DDBJ databases">
        <authorList>
            <consortium name="Pathogen Informatics"/>
        </authorList>
    </citation>
    <scope>NUCLEOTIDE SEQUENCE [LARGE SCALE GENOMIC DNA]</scope>
    <source>
        <strain evidence="1 2">3012STDY7078512</strain>
    </source>
</reference>
<organism evidence="1 2">
    <name type="scientific">Prevotella heparinolytica</name>
    <dbReference type="NCBI Taxonomy" id="28113"/>
    <lineage>
        <taxon>Bacteria</taxon>
        <taxon>Pseudomonadati</taxon>
        <taxon>Bacteroidota</taxon>
        <taxon>Bacteroidia</taxon>
        <taxon>Bacteroidales</taxon>
        <taxon>Bacteroidaceae</taxon>
        <taxon>Bacteroides</taxon>
    </lineage>
</organism>
<protein>
    <submittedName>
        <fullName evidence="1">Uncharacterized protein</fullName>
    </submittedName>
</protein>
<dbReference type="AlphaFoldDB" id="A0A449I3F1"/>
<gene>
    <name evidence="1" type="ORF">NCTC7812_01469</name>
</gene>
<dbReference type="Proteomes" id="UP000396835">
    <property type="component" value="Unassembled WGS sequence"/>
</dbReference>
<name>A0A449I3F1_9BACE</name>
<accession>A0A449I3F1</accession>